<dbReference type="Proteomes" id="UP000682782">
    <property type="component" value="Chromosome"/>
</dbReference>
<evidence type="ECO:0000313" key="2">
    <source>
        <dbReference type="Proteomes" id="UP000682782"/>
    </source>
</evidence>
<protein>
    <submittedName>
        <fullName evidence="1">Uncharacterized protein</fullName>
    </submittedName>
</protein>
<proteinExistence type="predicted"/>
<accession>A0AC61N6I8</accession>
<reference evidence="1" key="1">
    <citation type="submission" date="2021-01" db="EMBL/GenBank/DDBJ databases">
        <title>Complete genome sequence of Clostridiales bacterium R-7.</title>
        <authorList>
            <person name="Mahoney-Kurpe S.C."/>
            <person name="Palevich N."/>
            <person name="Koike S."/>
            <person name="Moon C.D."/>
            <person name="Attwood G.T."/>
        </authorList>
    </citation>
    <scope>NUCLEOTIDE SEQUENCE</scope>
    <source>
        <strain evidence="1">R-7</strain>
    </source>
</reference>
<keyword evidence="2" id="KW-1185">Reference proteome</keyword>
<organism evidence="1 2">
    <name type="scientific">Aristaeella hokkaidonensis</name>
    <dbReference type="NCBI Taxonomy" id="3046382"/>
    <lineage>
        <taxon>Bacteria</taxon>
        <taxon>Bacillati</taxon>
        <taxon>Bacillota</taxon>
        <taxon>Clostridia</taxon>
        <taxon>Eubacteriales</taxon>
        <taxon>Aristaeellaceae</taxon>
        <taxon>Aristaeella</taxon>
    </lineage>
</organism>
<sequence length="193" mass="22333">MKNNIIIAGVPRAGKSTVSHLLSKKYGYQHISMDSIIAGFEKCFPETGVNTYQGLSSLETLRVISGKMAPFVRAMLDSSEYDEFEPGMVLDMYQLLPEDYDRHIRGANCEIAYFITSDVSPEERFLIQKKYDTEKDYSFYKSDEELREGAECIVEQSIIMRKQCEQLGLKYYETATEREKNIQRFLDEYGFTK</sequence>
<name>A0AC61N6I8_9FIRM</name>
<evidence type="ECO:0000313" key="1">
    <source>
        <dbReference type="EMBL" id="QUC67441.1"/>
    </source>
</evidence>
<gene>
    <name evidence="1" type="ORF">JYE49_01690</name>
</gene>
<dbReference type="EMBL" id="CP068393">
    <property type="protein sequence ID" value="QUC67441.1"/>
    <property type="molecule type" value="Genomic_DNA"/>
</dbReference>